<dbReference type="InterPro" id="IPR054542">
    <property type="entry name" value="Cys_met_metab_PP"/>
</dbReference>
<dbReference type="InterPro" id="IPR015422">
    <property type="entry name" value="PyrdxlP-dep_Trfase_small"/>
</dbReference>
<protein>
    <recommendedName>
        <fullName evidence="4">homocysteine desulfhydrase</fullName>
        <ecNumber evidence="4">4.4.1.2</ecNumber>
    </recommendedName>
    <alternativeName>
        <fullName evidence="5">Homocysteine desulfhydrase</fullName>
    </alternativeName>
</protein>
<dbReference type="PANTHER" id="PTHR11808:SF85">
    <property type="entry name" value="CYSTATHIONINE GAMMA-LYASE-RELATED"/>
    <property type="match status" value="1"/>
</dbReference>
<accession>A0A023X041</accession>
<comment type="cofactor">
    <cofactor evidence="1 9">
        <name>pyridoxal 5'-phosphate</name>
        <dbReference type="ChEBI" id="CHEBI:597326"/>
    </cofactor>
</comment>
<dbReference type="PATRIC" id="fig|42256.3.peg.421"/>
<keyword evidence="3 8" id="KW-0663">Pyridoxal phosphate</keyword>
<dbReference type="eggNOG" id="COG0626">
    <property type="taxonomic scope" value="Bacteria"/>
</dbReference>
<evidence type="ECO:0000256" key="10">
    <source>
        <dbReference type="SAM" id="MobiDB-lite"/>
    </source>
</evidence>
<evidence type="ECO:0000256" key="4">
    <source>
        <dbReference type="ARBA" id="ARBA00047175"/>
    </source>
</evidence>
<dbReference type="InterPro" id="IPR015421">
    <property type="entry name" value="PyrdxlP-dep_Trfase_major"/>
</dbReference>
<dbReference type="Gene3D" id="3.40.640.10">
    <property type="entry name" value="Type I PLP-dependent aspartate aminotransferase-like (Major domain)"/>
    <property type="match status" value="1"/>
</dbReference>
<dbReference type="HOGENOM" id="CLU_018986_2_0_11"/>
<evidence type="ECO:0000256" key="2">
    <source>
        <dbReference type="ARBA" id="ARBA00009077"/>
    </source>
</evidence>
<dbReference type="EMBL" id="JAWXXX010000001">
    <property type="protein sequence ID" value="MDX5893112.1"/>
    <property type="molecule type" value="Genomic_DNA"/>
</dbReference>
<evidence type="ECO:0000256" key="1">
    <source>
        <dbReference type="ARBA" id="ARBA00001933"/>
    </source>
</evidence>
<reference evidence="12" key="2">
    <citation type="submission" date="2023-11" db="EMBL/GenBank/DDBJ databases">
        <title>MicrobeMod: A computational toolkit for identifying prokaryotic methylation and restriction-modification with nanopore sequencing.</title>
        <authorList>
            <person name="Crits-Christoph A."/>
            <person name="Kang S.C."/>
            <person name="Lee H."/>
            <person name="Ostrov N."/>
        </authorList>
    </citation>
    <scope>NUCLEOTIDE SEQUENCE</scope>
    <source>
        <strain evidence="12">ATCC 51242</strain>
    </source>
</reference>
<dbReference type="GO" id="GO:0018826">
    <property type="term" value="F:methionine gamma-lyase activity"/>
    <property type="evidence" value="ECO:0007669"/>
    <property type="project" value="UniProtKB-EC"/>
</dbReference>
<dbReference type="KEGG" id="rrd:RradSPS_0415"/>
<dbReference type="GO" id="GO:0019343">
    <property type="term" value="P:cysteine biosynthetic process via cystathionine"/>
    <property type="evidence" value="ECO:0007669"/>
    <property type="project" value="TreeGrafter"/>
</dbReference>
<dbReference type="RefSeq" id="WP_051589242.1">
    <property type="nucleotide sequence ID" value="NZ_CP007514.1"/>
</dbReference>
<dbReference type="GO" id="GO:0004123">
    <property type="term" value="F:cystathionine gamma-lyase activity"/>
    <property type="evidence" value="ECO:0007669"/>
    <property type="project" value="TreeGrafter"/>
</dbReference>
<dbReference type="GO" id="GO:0005737">
    <property type="term" value="C:cytoplasm"/>
    <property type="evidence" value="ECO:0007669"/>
    <property type="project" value="TreeGrafter"/>
</dbReference>
<evidence type="ECO:0000313" key="11">
    <source>
        <dbReference type="EMBL" id="AHY45698.1"/>
    </source>
</evidence>
<organism evidence="11 13">
    <name type="scientific">Rubrobacter radiotolerans</name>
    <name type="common">Arthrobacter radiotolerans</name>
    <dbReference type="NCBI Taxonomy" id="42256"/>
    <lineage>
        <taxon>Bacteria</taxon>
        <taxon>Bacillati</taxon>
        <taxon>Actinomycetota</taxon>
        <taxon>Rubrobacteria</taxon>
        <taxon>Rubrobacterales</taxon>
        <taxon>Rubrobacteraceae</taxon>
        <taxon>Rubrobacter</taxon>
    </lineage>
</organism>
<gene>
    <name evidence="11" type="ORF">RradSPS_0415</name>
    <name evidence="12" type="ORF">SIL72_03610</name>
</gene>
<proteinExistence type="inferred from homology"/>
<keyword evidence="13" id="KW-1185">Reference proteome</keyword>
<feature type="modified residue" description="N6-(pyridoxal phosphate)lysine" evidence="8">
    <location>
        <position position="246"/>
    </location>
</feature>
<feature type="region of interest" description="Disordered" evidence="10">
    <location>
        <begin position="1"/>
        <end position="63"/>
    </location>
</feature>
<evidence type="ECO:0000313" key="12">
    <source>
        <dbReference type="EMBL" id="MDX5893112.1"/>
    </source>
</evidence>
<dbReference type="FunFam" id="3.40.640.10:FF:000046">
    <property type="entry name" value="Cystathionine gamma-lyase"/>
    <property type="match status" value="1"/>
</dbReference>
<dbReference type="Proteomes" id="UP000025229">
    <property type="component" value="Chromosome"/>
</dbReference>
<keyword evidence="12" id="KW-0808">Transferase</keyword>
<evidence type="ECO:0000256" key="3">
    <source>
        <dbReference type="ARBA" id="ARBA00022898"/>
    </source>
</evidence>
<dbReference type="PROSITE" id="PS00868">
    <property type="entry name" value="CYS_MET_METAB_PP"/>
    <property type="match status" value="1"/>
</dbReference>
<comment type="catalytic activity">
    <reaction evidence="6">
        <text>L-homocysteine + H2O = 2-oxobutanoate + hydrogen sulfide + NH4(+) + H(+)</text>
        <dbReference type="Rhea" id="RHEA:14501"/>
        <dbReference type="ChEBI" id="CHEBI:15377"/>
        <dbReference type="ChEBI" id="CHEBI:15378"/>
        <dbReference type="ChEBI" id="CHEBI:16763"/>
        <dbReference type="ChEBI" id="CHEBI:28938"/>
        <dbReference type="ChEBI" id="CHEBI:29919"/>
        <dbReference type="ChEBI" id="CHEBI:58199"/>
        <dbReference type="EC" id="4.4.1.2"/>
    </reaction>
    <physiologicalReaction direction="left-to-right" evidence="6">
        <dbReference type="Rhea" id="RHEA:14502"/>
    </physiologicalReaction>
</comment>
<dbReference type="CDD" id="cd00614">
    <property type="entry name" value="CGS_like"/>
    <property type="match status" value="1"/>
</dbReference>
<evidence type="ECO:0000256" key="7">
    <source>
        <dbReference type="ARBA" id="ARBA00052699"/>
    </source>
</evidence>
<evidence type="ECO:0000256" key="5">
    <source>
        <dbReference type="ARBA" id="ARBA00047199"/>
    </source>
</evidence>
<dbReference type="AlphaFoldDB" id="A0A023X041"/>
<keyword evidence="12" id="KW-0032">Aminotransferase</keyword>
<sequence>MNESDGRVASAPEDAAQPGATQKRRSRRFDTLVVHGGESRAGAKGSGGPEERPPHFPMSTPIHASTTFSHADAETSDRILGGEEDGFGYARWGNPTVAAFEKALSELESPSGEARAVAVASGMSAMHAALTASELSDGACVLVAEQIYGSTVTLLLQIFAPMGVEVRFFDATDPEDLRRKLDSLRPRAVVAETISNPLLRVADIEAMSRATREHGAALIVDNTFGTPFIQRPLDLGADLVVHSATKYLAGHGDLTAGVVVAAPPYDGAVEQIRKTVGYVVDPFGAWLALRGLKTLPLRLARQCENARAVAGALLDHPGVSAVHHPALPDHPDRRITERLLSDTGGLVSFELLSGDREAAFAFLNALDLCVRAPSLGDIYTIASHPTSASHRELPPSRRERIGITEGLIRISCGIEHPEDIVADLRSALDSLHR</sequence>
<dbReference type="PIRSF" id="PIRSF001434">
    <property type="entry name" value="CGS"/>
    <property type="match status" value="1"/>
</dbReference>
<dbReference type="GO" id="GO:0047982">
    <property type="term" value="F:homocysteine desulfhydrase activity"/>
    <property type="evidence" value="ECO:0007669"/>
    <property type="project" value="UniProtKB-EC"/>
</dbReference>
<evidence type="ECO:0000313" key="13">
    <source>
        <dbReference type="Proteomes" id="UP000025229"/>
    </source>
</evidence>
<comment type="catalytic activity">
    <reaction evidence="7">
        <text>L-methionine + H2O = methanethiol + 2-oxobutanoate + NH4(+)</text>
        <dbReference type="Rhea" id="RHEA:23800"/>
        <dbReference type="ChEBI" id="CHEBI:15377"/>
        <dbReference type="ChEBI" id="CHEBI:16007"/>
        <dbReference type="ChEBI" id="CHEBI:16763"/>
        <dbReference type="ChEBI" id="CHEBI:28938"/>
        <dbReference type="ChEBI" id="CHEBI:57844"/>
        <dbReference type="EC" id="4.4.1.11"/>
    </reaction>
    <physiologicalReaction direction="left-to-right" evidence="7">
        <dbReference type="Rhea" id="RHEA:23801"/>
    </physiologicalReaction>
</comment>
<comment type="similarity">
    <text evidence="2 9">Belongs to the trans-sulfuration enzymes family.</text>
</comment>
<dbReference type="EC" id="4.4.1.2" evidence="4"/>
<name>A0A023X041_RUBRA</name>
<keyword evidence="11" id="KW-0456">Lyase</keyword>
<dbReference type="EMBL" id="CP007514">
    <property type="protein sequence ID" value="AHY45698.1"/>
    <property type="molecule type" value="Genomic_DNA"/>
</dbReference>
<dbReference type="Gene3D" id="3.90.1150.10">
    <property type="entry name" value="Aspartate Aminotransferase, domain 1"/>
    <property type="match status" value="1"/>
</dbReference>
<dbReference type="SUPFAM" id="SSF53383">
    <property type="entry name" value="PLP-dependent transferases"/>
    <property type="match status" value="1"/>
</dbReference>
<dbReference type="OrthoDB" id="9780685at2"/>
<dbReference type="Pfam" id="PF01053">
    <property type="entry name" value="Cys_Met_Meta_PP"/>
    <property type="match status" value="1"/>
</dbReference>
<evidence type="ECO:0000256" key="9">
    <source>
        <dbReference type="RuleBase" id="RU362118"/>
    </source>
</evidence>
<dbReference type="PANTHER" id="PTHR11808">
    <property type="entry name" value="TRANS-SULFURATION ENZYME FAMILY MEMBER"/>
    <property type="match status" value="1"/>
</dbReference>
<dbReference type="InterPro" id="IPR000277">
    <property type="entry name" value="Cys/Met-Metab_PyrdxlP-dep_enz"/>
</dbReference>
<dbReference type="Proteomes" id="UP001281130">
    <property type="component" value="Unassembled WGS sequence"/>
</dbReference>
<dbReference type="STRING" id="42256.RradSPS_0415"/>
<dbReference type="GO" id="GO:0019346">
    <property type="term" value="P:transsulfuration"/>
    <property type="evidence" value="ECO:0007669"/>
    <property type="project" value="InterPro"/>
</dbReference>
<reference evidence="11 13" key="1">
    <citation type="submission" date="2014-03" db="EMBL/GenBank/DDBJ databases">
        <title>Complete genome sequence of the Radio-Resistant Rubrobacter radiotolerans RSPS-4.</title>
        <authorList>
            <person name="Egas C.C."/>
            <person name="Barroso C.C."/>
            <person name="Froufe H.J.C."/>
            <person name="Pacheco J.J."/>
            <person name="Albuquerque L.L."/>
            <person name="da Costa M.M.S."/>
        </authorList>
    </citation>
    <scope>NUCLEOTIDE SEQUENCE [LARGE SCALE GENOMIC DNA]</scope>
    <source>
        <strain evidence="11 13">RSPS-4</strain>
    </source>
</reference>
<evidence type="ECO:0000256" key="6">
    <source>
        <dbReference type="ARBA" id="ARBA00048780"/>
    </source>
</evidence>
<dbReference type="InterPro" id="IPR015424">
    <property type="entry name" value="PyrdxlP-dep_Trfase"/>
</dbReference>
<evidence type="ECO:0000256" key="8">
    <source>
        <dbReference type="PIRSR" id="PIRSR001434-2"/>
    </source>
</evidence>
<dbReference type="GO" id="GO:0008483">
    <property type="term" value="F:transaminase activity"/>
    <property type="evidence" value="ECO:0007669"/>
    <property type="project" value="UniProtKB-KW"/>
</dbReference>
<dbReference type="GO" id="GO:0030170">
    <property type="term" value="F:pyridoxal phosphate binding"/>
    <property type="evidence" value="ECO:0007669"/>
    <property type="project" value="InterPro"/>
</dbReference>